<name>B2VZS7_PYRTR</name>
<dbReference type="AlphaFoldDB" id="B2VZS7"/>
<dbReference type="HOGENOM" id="CLU_1272840_0_0_1"/>
<evidence type="ECO:0000313" key="1">
    <source>
        <dbReference type="EMBL" id="EDU45440.1"/>
    </source>
</evidence>
<evidence type="ECO:0000313" key="2">
    <source>
        <dbReference type="Proteomes" id="UP000001471"/>
    </source>
</evidence>
<gene>
    <name evidence="1" type="ORF">PTRG_02917</name>
</gene>
<dbReference type="InterPro" id="IPR011333">
    <property type="entry name" value="SKP1/BTB/POZ_sf"/>
</dbReference>
<accession>B2VZS7</accession>
<sequence length="217" mass="24956">MNRKVIRQMTSTLVVPAIHAAICKVKLDEERWKAATSDISIQVFGECGEDTNIIKLEREPENTRFQRILLYKGICEKETGGSLGDAKLGVYSSFLFAGSDRFKKLLYPEGLQSCLEASEKEFSKHLIHSITVDRMVKFMYTGSYQLDHDDKVTTVHHATQFPNDKTKGSLYIDLRNPVYLHSKVYQLGVMQYQTLLMTATLRWWKSCFAIARSYRKI</sequence>
<dbReference type="InParanoid" id="B2VZS7"/>
<protein>
    <recommendedName>
        <fullName evidence="3">BTB domain-containing protein</fullName>
    </recommendedName>
</protein>
<dbReference type="OrthoDB" id="3796796at2759"/>
<reference evidence="2" key="1">
    <citation type="journal article" date="2013" name="G3 (Bethesda)">
        <title>Comparative genomics of a plant-pathogenic fungus, Pyrenophora tritici-repentis, reveals transduplication and the impact of repeat elements on pathogenicity and population divergence.</title>
        <authorList>
            <person name="Manning V.A."/>
            <person name="Pandelova I."/>
            <person name="Dhillon B."/>
            <person name="Wilhelm L.J."/>
            <person name="Goodwin S.B."/>
            <person name="Berlin A.M."/>
            <person name="Figueroa M."/>
            <person name="Freitag M."/>
            <person name="Hane J.K."/>
            <person name="Henrissat B."/>
            <person name="Holman W.H."/>
            <person name="Kodira C.D."/>
            <person name="Martin J."/>
            <person name="Oliver R.P."/>
            <person name="Robbertse B."/>
            <person name="Schackwitz W."/>
            <person name="Schwartz D.C."/>
            <person name="Spatafora J.W."/>
            <person name="Turgeon B.G."/>
            <person name="Yandava C."/>
            <person name="Young S."/>
            <person name="Zhou S."/>
            <person name="Zeng Q."/>
            <person name="Grigoriev I.V."/>
            <person name="Ma L.-J."/>
            <person name="Ciuffetti L.M."/>
        </authorList>
    </citation>
    <scope>NUCLEOTIDE SEQUENCE [LARGE SCALE GENOMIC DNA]</scope>
    <source>
        <strain evidence="2">Pt-1C-BFP</strain>
    </source>
</reference>
<proteinExistence type="predicted"/>
<dbReference type="Gene3D" id="3.30.710.10">
    <property type="entry name" value="Potassium Channel Kv1.1, Chain A"/>
    <property type="match status" value="1"/>
</dbReference>
<dbReference type="Proteomes" id="UP000001471">
    <property type="component" value="Unassembled WGS sequence"/>
</dbReference>
<organism evidence="1 2">
    <name type="scientific">Pyrenophora tritici-repentis (strain Pt-1C-BFP)</name>
    <name type="common">Wheat tan spot fungus</name>
    <name type="synonym">Drechslera tritici-repentis</name>
    <dbReference type="NCBI Taxonomy" id="426418"/>
    <lineage>
        <taxon>Eukaryota</taxon>
        <taxon>Fungi</taxon>
        <taxon>Dikarya</taxon>
        <taxon>Ascomycota</taxon>
        <taxon>Pezizomycotina</taxon>
        <taxon>Dothideomycetes</taxon>
        <taxon>Pleosporomycetidae</taxon>
        <taxon>Pleosporales</taxon>
        <taxon>Pleosporineae</taxon>
        <taxon>Pleosporaceae</taxon>
        <taxon>Pyrenophora</taxon>
    </lineage>
</organism>
<evidence type="ECO:0008006" key="3">
    <source>
        <dbReference type="Google" id="ProtNLM"/>
    </source>
</evidence>
<dbReference type="EMBL" id="DS231616">
    <property type="protein sequence ID" value="EDU45440.1"/>
    <property type="molecule type" value="Genomic_DNA"/>
</dbReference>